<dbReference type="AlphaFoldDB" id="A0A8S3YQ73"/>
<proteinExistence type="inferred from homology"/>
<keyword evidence="5" id="KW-1185">Reference proteome</keyword>
<organism evidence="4 5">
    <name type="scientific">Candidula unifasciata</name>
    <dbReference type="NCBI Taxonomy" id="100452"/>
    <lineage>
        <taxon>Eukaryota</taxon>
        <taxon>Metazoa</taxon>
        <taxon>Spiralia</taxon>
        <taxon>Lophotrochozoa</taxon>
        <taxon>Mollusca</taxon>
        <taxon>Gastropoda</taxon>
        <taxon>Heterobranchia</taxon>
        <taxon>Euthyneura</taxon>
        <taxon>Panpulmonata</taxon>
        <taxon>Eupulmonata</taxon>
        <taxon>Stylommatophora</taxon>
        <taxon>Helicina</taxon>
        <taxon>Helicoidea</taxon>
        <taxon>Geomitridae</taxon>
        <taxon>Candidula</taxon>
    </lineage>
</organism>
<dbReference type="OrthoDB" id="19928at2759"/>
<dbReference type="PANTHER" id="PTHR22978:SF22">
    <property type="entry name" value="BTG FAMILY PROTEIN"/>
    <property type="match status" value="1"/>
</dbReference>
<feature type="region of interest" description="Disordered" evidence="2">
    <location>
        <begin position="130"/>
        <end position="184"/>
    </location>
</feature>
<dbReference type="Pfam" id="PF07742">
    <property type="entry name" value="BTG"/>
    <property type="match status" value="1"/>
</dbReference>
<evidence type="ECO:0000256" key="1">
    <source>
        <dbReference type="ARBA" id="ARBA00007989"/>
    </source>
</evidence>
<dbReference type="SMART" id="SM00099">
    <property type="entry name" value="btg1"/>
    <property type="match status" value="1"/>
</dbReference>
<dbReference type="SUPFAM" id="SSF160696">
    <property type="entry name" value="BTG domain-like"/>
    <property type="match status" value="1"/>
</dbReference>
<gene>
    <name evidence="4" type="ORF">CUNI_LOCUS3250</name>
</gene>
<feature type="domain" description="Anti-proliferative protein" evidence="3">
    <location>
        <begin position="1"/>
        <end position="111"/>
    </location>
</feature>
<dbReference type="InterPro" id="IPR033332">
    <property type="entry name" value="BTG"/>
</dbReference>
<evidence type="ECO:0000313" key="4">
    <source>
        <dbReference type="EMBL" id="CAG5117692.1"/>
    </source>
</evidence>
<dbReference type="PRINTS" id="PR00310">
    <property type="entry name" value="ANTIPRLFBTG1"/>
</dbReference>
<reference evidence="4" key="1">
    <citation type="submission" date="2021-04" db="EMBL/GenBank/DDBJ databases">
        <authorList>
            <consortium name="Molecular Ecology Group"/>
        </authorList>
    </citation>
    <scope>NUCLEOTIDE SEQUENCE</scope>
</reference>
<dbReference type="Gene3D" id="3.90.640.90">
    <property type="entry name" value="Anti-proliferative protein, N-terminal domain"/>
    <property type="match status" value="1"/>
</dbReference>
<name>A0A8S3YQ73_9EUPU</name>
<evidence type="ECO:0000313" key="5">
    <source>
        <dbReference type="Proteomes" id="UP000678393"/>
    </source>
</evidence>
<evidence type="ECO:0000259" key="3">
    <source>
        <dbReference type="SMART" id="SM00099"/>
    </source>
</evidence>
<comment type="similarity">
    <text evidence="1">Belongs to the BTG family.</text>
</comment>
<protein>
    <recommendedName>
        <fullName evidence="3">Anti-proliferative protein domain-containing protein</fullName>
    </recommendedName>
</protein>
<dbReference type="InterPro" id="IPR036054">
    <property type="entry name" value="BTG-like_sf"/>
</dbReference>
<dbReference type="PANTHER" id="PTHR22978">
    <property type="entry name" value="B-CELL TRANSLOCATION GENE"/>
    <property type="match status" value="1"/>
</dbReference>
<accession>A0A8S3YQ73</accession>
<comment type="caution">
    <text evidence="4">The sequence shown here is derived from an EMBL/GenBank/DDBJ whole genome shotgun (WGS) entry which is preliminary data.</text>
</comment>
<dbReference type="GO" id="GO:0005737">
    <property type="term" value="C:cytoplasm"/>
    <property type="evidence" value="ECO:0007669"/>
    <property type="project" value="TreeGrafter"/>
</dbReference>
<feature type="compositionally biased region" description="Low complexity" evidence="2">
    <location>
        <begin position="144"/>
        <end position="172"/>
    </location>
</feature>
<dbReference type="Proteomes" id="UP000678393">
    <property type="component" value="Unassembled WGS sequence"/>
</dbReference>
<sequence length="329" mass="36016">MLKEITKAVETFHTIALGTKNNSKKIPEPKLSAFVSALSDLLTARYEKMWFPEDPDRGSGYRCLRVNGQSIDPIIVKSLKQAKIRISKDLITTELTIWVDPGVVSMRIGEDGSIGSDVVDEEVYNLRYKKESSQKQSGTESGDEGFSSRSSSPETSISDFSMSESSSATSSPIPSPPPPAAVQVNTYSAPTRVSSYPRVSEQPVTTLLSQQLQTTLSSQQLQRTQSPTVSQLQHHDVRSQFRPMVSYGPTVLPSASRDSLIHSAYIPSSQAVHNASYVSRAPVSRLENIRSGASQDAARKMAFNQYHAMSMVYGGSLQQANFYDIPTVA</sequence>
<evidence type="ECO:0000256" key="2">
    <source>
        <dbReference type="SAM" id="MobiDB-lite"/>
    </source>
</evidence>
<dbReference type="InterPro" id="IPR002087">
    <property type="entry name" value="Anti_prolifrtn"/>
</dbReference>
<dbReference type="GO" id="GO:0005634">
    <property type="term" value="C:nucleus"/>
    <property type="evidence" value="ECO:0007669"/>
    <property type="project" value="TreeGrafter"/>
</dbReference>
<dbReference type="EMBL" id="CAJHNH020000438">
    <property type="protein sequence ID" value="CAG5117692.1"/>
    <property type="molecule type" value="Genomic_DNA"/>
</dbReference>